<evidence type="ECO:0000313" key="1">
    <source>
        <dbReference type="EMBL" id="KAG6510535.1"/>
    </source>
</evidence>
<dbReference type="Proteomes" id="UP000734854">
    <property type="component" value="Unassembled WGS sequence"/>
</dbReference>
<accession>A0A8J5L3N0</accession>
<dbReference type="PANTHER" id="PTHR31474:SF1">
    <property type="entry name" value="EXPRESSED PROTEIN"/>
    <property type="match status" value="1"/>
</dbReference>
<dbReference type="InterPro" id="IPR008637">
    <property type="entry name" value="HR_lesion"/>
</dbReference>
<protein>
    <submittedName>
        <fullName evidence="1">Uncharacterized protein</fullName>
    </submittedName>
</protein>
<proteinExistence type="predicted"/>
<sequence>MQLRKLYMLQVNFGFCPNRFLDGSLMVDISCINPKSSYWAVYSTHLVETDDYPIADILFIEFVIDGGPAAKALKPKFDISMKHVSSHFGFSAPHVEMRHIVAASIFLKGLEGLLFISSCSFGTCLLSLFLAFTTPVILDFYKYDIEARIHAAVQQVYSEFWGTDLFLEHEKLFSNAGKEKGYQVENILGSIHTLRQFRPHVTTTKVWFCTCCGA</sequence>
<dbReference type="Pfam" id="PF05514">
    <property type="entry name" value="HR_lesion"/>
    <property type="match status" value="1"/>
</dbReference>
<keyword evidence="2" id="KW-1185">Reference proteome</keyword>
<reference evidence="1 2" key="1">
    <citation type="submission" date="2020-08" db="EMBL/GenBank/DDBJ databases">
        <title>Plant Genome Project.</title>
        <authorList>
            <person name="Zhang R.-G."/>
        </authorList>
    </citation>
    <scope>NUCLEOTIDE SEQUENCE [LARGE SCALE GENOMIC DNA]</scope>
    <source>
        <tissue evidence="1">Rhizome</tissue>
    </source>
</reference>
<dbReference type="EMBL" id="JACMSC010000008">
    <property type="protein sequence ID" value="KAG6510535.1"/>
    <property type="molecule type" value="Genomic_DNA"/>
</dbReference>
<gene>
    <name evidence="1" type="ORF">ZIOFF_028560</name>
</gene>
<name>A0A8J5L3N0_ZINOF</name>
<organism evidence="1 2">
    <name type="scientific">Zingiber officinale</name>
    <name type="common">Ginger</name>
    <name type="synonym">Amomum zingiber</name>
    <dbReference type="NCBI Taxonomy" id="94328"/>
    <lineage>
        <taxon>Eukaryota</taxon>
        <taxon>Viridiplantae</taxon>
        <taxon>Streptophyta</taxon>
        <taxon>Embryophyta</taxon>
        <taxon>Tracheophyta</taxon>
        <taxon>Spermatophyta</taxon>
        <taxon>Magnoliopsida</taxon>
        <taxon>Liliopsida</taxon>
        <taxon>Zingiberales</taxon>
        <taxon>Zingiberaceae</taxon>
        <taxon>Zingiber</taxon>
    </lineage>
</organism>
<dbReference type="PANTHER" id="PTHR31474">
    <property type="entry name" value="HR-LIKE LESION-INDUCER"/>
    <property type="match status" value="1"/>
</dbReference>
<comment type="caution">
    <text evidence="1">The sequence shown here is derived from an EMBL/GenBank/DDBJ whole genome shotgun (WGS) entry which is preliminary data.</text>
</comment>
<evidence type="ECO:0000313" key="2">
    <source>
        <dbReference type="Proteomes" id="UP000734854"/>
    </source>
</evidence>
<dbReference type="AlphaFoldDB" id="A0A8J5L3N0"/>